<protein>
    <submittedName>
        <fullName evidence="3">Nucleoside diphosphate kinase 2, chloroplastic</fullName>
    </submittedName>
</protein>
<dbReference type="InterPro" id="IPR036850">
    <property type="entry name" value="NDK-like_dom_sf"/>
</dbReference>
<evidence type="ECO:0000313" key="3">
    <source>
        <dbReference type="EMBL" id="GJT57149.1"/>
    </source>
</evidence>
<comment type="caution">
    <text evidence="3">The sequence shown here is derived from an EMBL/GenBank/DDBJ whole genome shotgun (WGS) entry which is preliminary data.</text>
</comment>
<reference evidence="3" key="1">
    <citation type="journal article" date="2022" name="Int. J. Mol. Sci.">
        <title>Draft Genome of Tanacetum Coccineum: Genomic Comparison of Closely Related Tanacetum-Family Plants.</title>
        <authorList>
            <person name="Yamashiro T."/>
            <person name="Shiraishi A."/>
            <person name="Nakayama K."/>
            <person name="Satake H."/>
        </authorList>
    </citation>
    <scope>NUCLEOTIDE SEQUENCE</scope>
</reference>
<evidence type="ECO:0000256" key="2">
    <source>
        <dbReference type="ARBA" id="ARBA00000937"/>
    </source>
</evidence>
<evidence type="ECO:0000313" key="4">
    <source>
        <dbReference type="Proteomes" id="UP001151760"/>
    </source>
</evidence>
<feature type="non-terminal residue" evidence="3">
    <location>
        <position position="1"/>
    </location>
</feature>
<sequence>KELAYNQGDILRHVYTPKVDLEAVSLELTKDQTRLKQSSNSKKRKLRNLVHGSDILENGQREIALWFKEGEIFMAFSFADSYGYLCTTEENIAMWTTLLAIKVKCLRYSSSYSHWGLVSILSWFSAMECLDLGSYKGLCTREEILASEDLLYGSMVMV</sequence>
<name>A0ABQ5F1V6_9ASTR</name>
<reference evidence="3" key="2">
    <citation type="submission" date="2022-01" db="EMBL/GenBank/DDBJ databases">
        <authorList>
            <person name="Yamashiro T."/>
            <person name="Shiraishi A."/>
            <person name="Satake H."/>
            <person name="Nakayama K."/>
        </authorList>
    </citation>
    <scope>NUCLEOTIDE SEQUENCE</scope>
</reference>
<comment type="catalytic activity">
    <reaction evidence="1">
        <text>a 2'-deoxyribonucleoside 5'-diphosphate + ATP = a 2'-deoxyribonucleoside 5'-triphosphate + ADP</text>
        <dbReference type="Rhea" id="RHEA:44640"/>
        <dbReference type="ChEBI" id="CHEBI:30616"/>
        <dbReference type="ChEBI" id="CHEBI:61560"/>
        <dbReference type="ChEBI" id="CHEBI:73316"/>
        <dbReference type="ChEBI" id="CHEBI:456216"/>
        <dbReference type="EC" id="2.7.4.6"/>
    </reaction>
</comment>
<proteinExistence type="predicted"/>
<dbReference type="Gene3D" id="3.30.70.141">
    <property type="entry name" value="Nucleoside diphosphate kinase-like domain"/>
    <property type="match status" value="1"/>
</dbReference>
<keyword evidence="3" id="KW-0808">Transferase</keyword>
<accession>A0ABQ5F1V6</accession>
<evidence type="ECO:0000256" key="1">
    <source>
        <dbReference type="ARBA" id="ARBA00000082"/>
    </source>
</evidence>
<dbReference type="Proteomes" id="UP001151760">
    <property type="component" value="Unassembled WGS sequence"/>
</dbReference>
<keyword evidence="3" id="KW-0418">Kinase</keyword>
<keyword evidence="4" id="KW-1185">Reference proteome</keyword>
<organism evidence="3 4">
    <name type="scientific">Tanacetum coccineum</name>
    <dbReference type="NCBI Taxonomy" id="301880"/>
    <lineage>
        <taxon>Eukaryota</taxon>
        <taxon>Viridiplantae</taxon>
        <taxon>Streptophyta</taxon>
        <taxon>Embryophyta</taxon>
        <taxon>Tracheophyta</taxon>
        <taxon>Spermatophyta</taxon>
        <taxon>Magnoliopsida</taxon>
        <taxon>eudicotyledons</taxon>
        <taxon>Gunneridae</taxon>
        <taxon>Pentapetalae</taxon>
        <taxon>asterids</taxon>
        <taxon>campanulids</taxon>
        <taxon>Asterales</taxon>
        <taxon>Asteraceae</taxon>
        <taxon>Asteroideae</taxon>
        <taxon>Anthemideae</taxon>
        <taxon>Anthemidinae</taxon>
        <taxon>Tanacetum</taxon>
    </lineage>
</organism>
<dbReference type="SUPFAM" id="SSF54919">
    <property type="entry name" value="Nucleoside diphosphate kinase, NDK"/>
    <property type="match status" value="1"/>
</dbReference>
<gene>
    <name evidence="3" type="ORF">Tco_0992203</name>
</gene>
<comment type="catalytic activity">
    <reaction evidence="2">
        <text>a ribonucleoside 5'-diphosphate + ATP = a ribonucleoside 5'-triphosphate + ADP</text>
        <dbReference type="Rhea" id="RHEA:18113"/>
        <dbReference type="ChEBI" id="CHEBI:30616"/>
        <dbReference type="ChEBI" id="CHEBI:57930"/>
        <dbReference type="ChEBI" id="CHEBI:61557"/>
        <dbReference type="ChEBI" id="CHEBI:456216"/>
        <dbReference type="EC" id="2.7.4.6"/>
    </reaction>
</comment>
<dbReference type="GO" id="GO:0016301">
    <property type="term" value="F:kinase activity"/>
    <property type="evidence" value="ECO:0007669"/>
    <property type="project" value="UniProtKB-KW"/>
</dbReference>
<dbReference type="EMBL" id="BQNB010016906">
    <property type="protein sequence ID" value="GJT57149.1"/>
    <property type="molecule type" value="Genomic_DNA"/>
</dbReference>